<keyword evidence="3" id="KW-1185">Reference proteome</keyword>
<dbReference type="SUPFAM" id="SSF48371">
    <property type="entry name" value="ARM repeat"/>
    <property type="match status" value="1"/>
</dbReference>
<accession>A0AA39JSU6</accession>
<comment type="caution">
    <text evidence="2">The sequence shown here is derived from an EMBL/GenBank/DDBJ whole genome shotgun (WGS) entry which is preliminary data.</text>
</comment>
<dbReference type="Gene3D" id="1.25.10.10">
    <property type="entry name" value="Leucine-rich Repeat Variant"/>
    <property type="match status" value="1"/>
</dbReference>
<evidence type="ECO:0000313" key="2">
    <source>
        <dbReference type="EMBL" id="KAK0446829.1"/>
    </source>
</evidence>
<evidence type="ECO:0000313" key="3">
    <source>
        <dbReference type="Proteomes" id="UP001175226"/>
    </source>
</evidence>
<evidence type="ECO:0000256" key="1">
    <source>
        <dbReference type="SAM" id="MobiDB-lite"/>
    </source>
</evidence>
<reference evidence="2" key="1">
    <citation type="submission" date="2023-06" db="EMBL/GenBank/DDBJ databases">
        <authorList>
            <consortium name="Lawrence Berkeley National Laboratory"/>
            <person name="Ahrendt S."/>
            <person name="Sahu N."/>
            <person name="Indic B."/>
            <person name="Wong-Bajracharya J."/>
            <person name="Merenyi Z."/>
            <person name="Ke H.-M."/>
            <person name="Monk M."/>
            <person name="Kocsube S."/>
            <person name="Drula E."/>
            <person name="Lipzen A."/>
            <person name="Balint B."/>
            <person name="Henrissat B."/>
            <person name="Andreopoulos B."/>
            <person name="Martin F.M."/>
            <person name="Harder C.B."/>
            <person name="Rigling D."/>
            <person name="Ford K.L."/>
            <person name="Foster G.D."/>
            <person name="Pangilinan J."/>
            <person name="Papanicolaou A."/>
            <person name="Barry K."/>
            <person name="LaButti K."/>
            <person name="Viragh M."/>
            <person name="Koriabine M."/>
            <person name="Yan M."/>
            <person name="Riley R."/>
            <person name="Champramary S."/>
            <person name="Plett K.L."/>
            <person name="Tsai I.J."/>
            <person name="Slot J."/>
            <person name="Sipos G."/>
            <person name="Plett J."/>
            <person name="Nagy L.G."/>
            <person name="Grigoriev I.V."/>
        </authorList>
    </citation>
    <scope>NUCLEOTIDE SEQUENCE</scope>
    <source>
        <strain evidence="2">FPL87.14</strain>
    </source>
</reference>
<dbReference type="AlphaFoldDB" id="A0AA39JSU6"/>
<dbReference type="InterPro" id="IPR016024">
    <property type="entry name" value="ARM-type_fold"/>
</dbReference>
<dbReference type="Proteomes" id="UP001175226">
    <property type="component" value="Unassembled WGS sequence"/>
</dbReference>
<feature type="region of interest" description="Disordered" evidence="1">
    <location>
        <begin position="249"/>
        <end position="273"/>
    </location>
</feature>
<dbReference type="InterPro" id="IPR011989">
    <property type="entry name" value="ARM-like"/>
</dbReference>
<proteinExistence type="predicted"/>
<feature type="compositionally biased region" description="Polar residues" evidence="1">
    <location>
        <begin position="263"/>
        <end position="273"/>
    </location>
</feature>
<evidence type="ECO:0008006" key="4">
    <source>
        <dbReference type="Google" id="ProtNLM"/>
    </source>
</evidence>
<sequence>MTPDAAEKTWDDNINRRLFDLMHSQNTTENFGGLLAIDHLLEITSGETIEPKSNLFRYYNYVKHLLPHSDVNLMLVASKTLGQIAHIGGSAFGGRFLDYEVPAAIELMQPEKQESPRYAGVLILKEFARNSPGYFHSHISLVFENIVVVLRDQSVIVREGAAELLAACLEIVVQRERQSRNTYLNGILTEAQAGLRMPQPEIIHGSLLTYRELLLHAGMVRLLIFSADVLNYECRSVYEGDFHGCGENSPIPNSSRQPRSRASYCNDTISSRL</sequence>
<protein>
    <recommendedName>
        <fullName evidence="4">ARM repeat-containing protein</fullName>
    </recommendedName>
</protein>
<dbReference type="EMBL" id="JAUEPT010000013">
    <property type="protein sequence ID" value="KAK0446829.1"/>
    <property type="molecule type" value="Genomic_DNA"/>
</dbReference>
<name>A0AA39JSU6_9AGAR</name>
<gene>
    <name evidence="2" type="ORF">EV421DRAFT_226995</name>
</gene>
<organism evidence="2 3">
    <name type="scientific">Armillaria borealis</name>
    <dbReference type="NCBI Taxonomy" id="47425"/>
    <lineage>
        <taxon>Eukaryota</taxon>
        <taxon>Fungi</taxon>
        <taxon>Dikarya</taxon>
        <taxon>Basidiomycota</taxon>
        <taxon>Agaricomycotina</taxon>
        <taxon>Agaricomycetes</taxon>
        <taxon>Agaricomycetidae</taxon>
        <taxon>Agaricales</taxon>
        <taxon>Marasmiineae</taxon>
        <taxon>Physalacriaceae</taxon>
        <taxon>Armillaria</taxon>
    </lineage>
</organism>